<reference evidence="2" key="1">
    <citation type="submission" date="2019-10" db="EMBL/GenBank/DDBJ databases">
        <title>Streptomyces sp. nov., a novel actinobacterium isolated from alkaline environment.</title>
        <authorList>
            <person name="Golinska P."/>
        </authorList>
    </citation>
    <scope>NUCLEOTIDE SEQUENCE [LARGE SCALE GENOMIC DNA]</scope>
    <source>
        <strain evidence="2">DSM 42108</strain>
    </source>
</reference>
<dbReference type="RefSeq" id="WP_182660499.1">
    <property type="nucleotide sequence ID" value="NZ_VKHS01000047.1"/>
</dbReference>
<evidence type="ECO:0000313" key="1">
    <source>
        <dbReference type="EMBL" id="MBB0228713.1"/>
    </source>
</evidence>
<dbReference type="AlphaFoldDB" id="A0A7W3XVE0"/>
<name>A0A7W3XVE0_9ACTN</name>
<protein>
    <submittedName>
        <fullName evidence="1">Uncharacterized protein</fullName>
    </submittedName>
</protein>
<keyword evidence="2" id="KW-1185">Reference proteome</keyword>
<dbReference type="EMBL" id="VKHS01000047">
    <property type="protein sequence ID" value="MBB0228713.1"/>
    <property type="molecule type" value="Genomic_DNA"/>
</dbReference>
<dbReference type="Proteomes" id="UP000530234">
    <property type="component" value="Unassembled WGS sequence"/>
</dbReference>
<organism evidence="1 2">
    <name type="scientific">Streptomyces calidiresistens</name>
    <dbReference type="NCBI Taxonomy" id="1485586"/>
    <lineage>
        <taxon>Bacteria</taxon>
        <taxon>Bacillati</taxon>
        <taxon>Actinomycetota</taxon>
        <taxon>Actinomycetes</taxon>
        <taxon>Kitasatosporales</taxon>
        <taxon>Streptomycetaceae</taxon>
        <taxon>Streptomyces</taxon>
    </lineage>
</organism>
<accession>A0A7W3XVE0</accession>
<gene>
    <name evidence="1" type="ORF">FOE67_04105</name>
</gene>
<sequence length="207" mass="22443">MGESEWEGGFDLPDDTWVLLNVRDDGAPARAAREVAERGGEHAASYAEALLPELESLHAAGRRQGAAPFAVWVPETPRQADPLIPLVAYVVRQESPDAGRTVEAVAEVCREPGPSRLGEVDIREVELPAGPACRVRELTLAAETDDGRYTVAEHVTFYVLAEAWPEGILQFSVTWTIPGLGDAFAEEADAMAHTLWMARRDSGAALR</sequence>
<evidence type="ECO:0000313" key="2">
    <source>
        <dbReference type="Proteomes" id="UP000530234"/>
    </source>
</evidence>
<comment type="caution">
    <text evidence="1">The sequence shown here is derived from an EMBL/GenBank/DDBJ whole genome shotgun (WGS) entry which is preliminary data.</text>
</comment>
<proteinExistence type="predicted"/>